<dbReference type="Ensembl" id="ENSGALT00010056819.1">
    <property type="protein sequence ID" value="ENSGALP00010034544.1"/>
    <property type="gene ID" value="ENSGALG00010023307.1"/>
</dbReference>
<dbReference type="Proteomes" id="UP000000539">
    <property type="component" value="Chromosome 10"/>
</dbReference>
<accession>A0A8V0ZMC9</accession>
<dbReference type="GO" id="GO:1990918">
    <property type="term" value="P:double-strand break repair involved in meiotic recombination"/>
    <property type="evidence" value="ECO:0007669"/>
    <property type="project" value="Ensembl"/>
</dbReference>
<dbReference type="GO" id="GO:0007283">
    <property type="term" value="P:spermatogenesis"/>
    <property type="evidence" value="ECO:0007669"/>
    <property type="project" value="Ensembl"/>
</dbReference>
<dbReference type="GO" id="GO:0007130">
    <property type="term" value="P:synaptonemal complex assembly"/>
    <property type="evidence" value="ECO:0007669"/>
    <property type="project" value="Ensembl"/>
</dbReference>
<dbReference type="PANTHER" id="PTHR35345">
    <property type="entry name" value="TELOMERE REPEATS-BINDING BOUQUET FORMATION PROTEIN 2"/>
    <property type="match status" value="1"/>
</dbReference>
<reference evidence="1" key="2">
    <citation type="submission" date="2025-08" db="UniProtKB">
        <authorList>
            <consortium name="Ensembl"/>
        </authorList>
    </citation>
    <scope>IDENTIFICATION</scope>
    <source>
        <strain evidence="1">broiler</strain>
    </source>
</reference>
<proteinExistence type="predicted"/>
<dbReference type="Pfam" id="PF15101">
    <property type="entry name" value="TERB2"/>
    <property type="match status" value="2"/>
</dbReference>
<keyword evidence="2" id="KW-1185">Reference proteome</keyword>
<dbReference type="PANTHER" id="PTHR35345:SF1">
    <property type="entry name" value="TELOMERE REPEATS-BINDING BOUQUET FORMATION PROTEIN 2"/>
    <property type="match status" value="1"/>
</dbReference>
<organism evidence="1 2">
    <name type="scientific">Gallus gallus</name>
    <name type="common">Chicken</name>
    <dbReference type="NCBI Taxonomy" id="9031"/>
    <lineage>
        <taxon>Eukaryota</taxon>
        <taxon>Metazoa</taxon>
        <taxon>Chordata</taxon>
        <taxon>Craniata</taxon>
        <taxon>Vertebrata</taxon>
        <taxon>Euteleostomi</taxon>
        <taxon>Archelosauria</taxon>
        <taxon>Archosauria</taxon>
        <taxon>Dinosauria</taxon>
        <taxon>Saurischia</taxon>
        <taxon>Theropoda</taxon>
        <taxon>Coelurosauria</taxon>
        <taxon>Aves</taxon>
        <taxon>Neognathae</taxon>
        <taxon>Galloanserae</taxon>
        <taxon>Galliformes</taxon>
        <taxon>Phasianidae</taxon>
        <taxon>Phasianinae</taxon>
        <taxon>Gallus</taxon>
    </lineage>
</organism>
<reference evidence="1" key="1">
    <citation type="submission" date="2020-11" db="EMBL/GenBank/DDBJ databases">
        <title>Gallus gallus (Chicken) genome, bGalGal1, GRCg7b, maternal haplotype autosomes + Z &amp; W.</title>
        <authorList>
            <person name="Warren W."/>
            <person name="Formenti G."/>
            <person name="Fedrigo O."/>
            <person name="Haase B."/>
            <person name="Mountcastle J."/>
            <person name="Balacco J."/>
            <person name="Tracey A."/>
            <person name="Schneider V."/>
            <person name="Okimoto R."/>
            <person name="Cheng H."/>
            <person name="Hawken R."/>
            <person name="Howe K."/>
            <person name="Jarvis E.D."/>
        </authorList>
    </citation>
    <scope>NUCLEOTIDE SEQUENCE [LARGE SCALE GENOMIC DNA]</scope>
    <source>
        <strain evidence="1">Broiler</strain>
    </source>
</reference>
<sequence>TRWQDADYLFSSDAAHPDTRSIHESLEYLDGRATVFHSCYLSAWVNCSTAKQQPVALGHFVLPPACLQEEIRKKIGRFLWEQMDDSLVEQVCEKHPTGVGAVTTCVKQHFPSLGYTSARHMRKYIGELHDFIPGTAGYTAYWVRNEISLHPDVKTNKILSNRQLFSAKP</sequence>
<protein>
    <submittedName>
        <fullName evidence="1">Telomere repeat binding bouquet formation protein 2</fullName>
    </submittedName>
</protein>
<dbReference type="GeneTree" id="ENSGT00390000012336"/>
<evidence type="ECO:0000313" key="2">
    <source>
        <dbReference type="Proteomes" id="UP000000539"/>
    </source>
</evidence>
<name>A0A8V0ZMC9_CHICK</name>
<dbReference type="GO" id="GO:0000781">
    <property type="term" value="C:chromosome, telomeric region"/>
    <property type="evidence" value="ECO:0007669"/>
    <property type="project" value="Ensembl"/>
</dbReference>
<reference evidence="1" key="3">
    <citation type="submission" date="2025-09" db="UniProtKB">
        <authorList>
            <consortium name="Ensembl"/>
        </authorList>
    </citation>
    <scope>IDENTIFICATION</scope>
    <source>
        <strain evidence="1">broiler</strain>
    </source>
</reference>
<dbReference type="InterPro" id="IPR028065">
    <property type="entry name" value="TERB2"/>
</dbReference>
<dbReference type="AlphaFoldDB" id="A0A8V0ZMC9"/>
<dbReference type="GO" id="GO:0048477">
    <property type="term" value="P:oogenesis"/>
    <property type="evidence" value="ECO:0007669"/>
    <property type="project" value="Ensembl"/>
</dbReference>
<dbReference type="GO" id="GO:0005637">
    <property type="term" value="C:nuclear inner membrane"/>
    <property type="evidence" value="ECO:0007669"/>
    <property type="project" value="Ensembl"/>
</dbReference>
<evidence type="ECO:0000313" key="1">
    <source>
        <dbReference type="Ensembl" id="ENSGALP00010034544.1"/>
    </source>
</evidence>
<dbReference type="GO" id="GO:0070197">
    <property type="term" value="P:meiotic attachment of telomere to nuclear envelope"/>
    <property type="evidence" value="ECO:0007669"/>
    <property type="project" value="Ensembl"/>
</dbReference>